<evidence type="ECO:0000256" key="10">
    <source>
        <dbReference type="ARBA" id="ARBA00023137"/>
    </source>
</evidence>
<keyword evidence="5 16" id="KW-0547">Nucleotide-binding</keyword>
<feature type="binding site" evidence="17">
    <location>
        <position position="748"/>
    </location>
    <ligand>
        <name>Mg(2+)</name>
        <dbReference type="ChEBI" id="CHEBI:18420"/>
    </ligand>
</feature>
<dbReference type="SMART" id="SM00408">
    <property type="entry name" value="IGc2"/>
    <property type="match status" value="2"/>
</dbReference>
<dbReference type="Pfam" id="PF07679">
    <property type="entry name" value="I-set"/>
    <property type="match status" value="1"/>
</dbReference>
<name>A0A1D2MH26_ORCCI</name>
<comment type="catalytic activity">
    <reaction evidence="14">
        <text>L-tyrosyl-[protein] + ATP = O-phospho-L-tyrosyl-[protein] + ADP + H(+)</text>
        <dbReference type="Rhea" id="RHEA:10596"/>
        <dbReference type="Rhea" id="RHEA-COMP:10136"/>
        <dbReference type="Rhea" id="RHEA-COMP:20101"/>
        <dbReference type="ChEBI" id="CHEBI:15378"/>
        <dbReference type="ChEBI" id="CHEBI:30616"/>
        <dbReference type="ChEBI" id="CHEBI:46858"/>
        <dbReference type="ChEBI" id="CHEBI:61978"/>
        <dbReference type="ChEBI" id="CHEBI:456216"/>
        <dbReference type="EC" id="2.7.10.1"/>
    </reaction>
</comment>
<dbReference type="Pfam" id="PF07714">
    <property type="entry name" value="PK_Tyr_Ser-Thr"/>
    <property type="match status" value="1"/>
</dbReference>
<dbReference type="FunFam" id="1.10.510.10:FF:001512">
    <property type="entry name" value="Receptor tyrosine-protein kinase erbB-2"/>
    <property type="match status" value="1"/>
</dbReference>
<dbReference type="GO" id="GO:0005524">
    <property type="term" value="F:ATP binding"/>
    <property type="evidence" value="ECO:0007669"/>
    <property type="project" value="UniProtKB-KW"/>
</dbReference>
<accession>A0A1D2MH26</accession>
<keyword evidence="9 19" id="KW-0472">Membrane</keyword>
<dbReference type="InterPro" id="IPR008266">
    <property type="entry name" value="Tyr_kinase_AS"/>
</dbReference>
<dbReference type="InterPro" id="IPR013098">
    <property type="entry name" value="Ig_I-set"/>
</dbReference>
<feature type="domain" description="Protein kinase" evidence="20">
    <location>
        <begin position="578"/>
        <end position="869"/>
    </location>
</feature>
<evidence type="ECO:0000313" key="22">
    <source>
        <dbReference type="EMBL" id="ODM92202.1"/>
    </source>
</evidence>
<evidence type="ECO:0000256" key="17">
    <source>
        <dbReference type="PIRSR" id="PIRSR000615-3"/>
    </source>
</evidence>
<dbReference type="InterPro" id="IPR036179">
    <property type="entry name" value="Ig-like_dom_sf"/>
</dbReference>
<keyword evidence="17" id="KW-0460">Magnesium</keyword>
<protein>
    <submittedName>
        <fullName evidence="22">Vascular endothelial growth factor receptor 1</fullName>
    </submittedName>
</protein>
<reference evidence="22 23" key="1">
    <citation type="journal article" date="2016" name="Genome Biol. Evol.">
        <title>Gene Family Evolution Reflects Adaptation to Soil Environmental Stressors in the Genome of the Collembolan Orchesella cincta.</title>
        <authorList>
            <person name="Faddeeva-Vakhrusheva A."/>
            <person name="Derks M.F."/>
            <person name="Anvar S.Y."/>
            <person name="Agamennone V."/>
            <person name="Suring W."/>
            <person name="Smit S."/>
            <person name="van Straalen N.M."/>
            <person name="Roelofs D."/>
        </authorList>
    </citation>
    <scope>NUCLEOTIDE SEQUENCE [LARGE SCALE GENOMIC DNA]</scope>
    <source>
        <tissue evidence="22">Mixed pool</tissue>
    </source>
</reference>
<evidence type="ECO:0000256" key="13">
    <source>
        <dbReference type="ARBA" id="ARBA00023180"/>
    </source>
</evidence>
<dbReference type="EMBL" id="LJIJ01001298">
    <property type="protein sequence ID" value="ODM92202.1"/>
    <property type="molecule type" value="Genomic_DNA"/>
</dbReference>
<keyword evidence="4 19" id="KW-0812">Transmembrane</keyword>
<evidence type="ECO:0000256" key="9">
    <source>
        <dbReference type="ARBA" id="ARBA00023136"/>
    </source>
</evidence>
<dbReference type="InterPro" id="IPR011009">
    <property type="entry name" value="Kinase-like_dom_sf"/>
</dbReference>
<evidence type="ECO:0000256" key="16">
    <source>
        <dbReference type="PIRSR" id="PIRSR000615-2"/>
    </source>
</evidence>
<dbReference type="PANTHER" id="PTHR24416:SF602">
    <property type="entry name" value="PROTEIN VER-1-RELATED"/>
    <property type="match status" value="1"/>
</dbReference>
<dbReference type="InterPro" id="IPR000719">
    <property type="entry name" value="Prot_kinase_dom"/>
</dbReference>
<keyword evidence="12 22" id="KW-0675">Receptor</keyword>
<dbReference type="GO" id="GO:0048468">
    <property type="term" value="P:cell development"/>
    <property type="evidence" value="ECO:0007669"/>
    <property type="project" value="UniProtKB-ARBA"/>
</dbReference>
<dbReference type="InterPro" id="IPR007110">
    <property type="entry name" value="Ig-like_dom"/>
</dbReference>
<evidence type="ECO:0000256" key="14">
    <source>
        <dbReference type="ARBA" id="ARBA00051243"/>
    </source>
</evidence>
<feature type="binding site" evidence="16">
    <location>
        <position position="734"/>
    </location>
    <ligand>
        <name>ATP</name>
        <dbReference type="ChEBI" id="CHEBI:30616"/>
    </ligand>
</feature>
<dbReference type="InterPro" id="IPR013783">
    <property type="entry name" value="Ig-like_fold"/>
</dbReference>
<evidence type="ECO:0000256" key="11">
    <source>
        <dbReference type="ARBA" id="ARBA00023157"/>
    </source>
</evidence>
<dbReference type="GO" id="GO:0050793">
    <property type="term" value="P:regulation of developmental process"/>
    <property type="evidence" value="ECO:0007669"/>
    <property type="project" value="UniProtKB-ARBA"/>
</dbReference>
<evidence type="ECO:0000313" key="23">
    <source>
        <dbReference type="Proteomes" id="UP000094527"/>
    </source>
</evidence>
<gene>
    <name evidence="22" type="ORF">Ocin01_14485</name>
</gene>
<keyword evidence="3" id="KW-0808">Transferase</keyword>
<feature type="compositionally biased region" description="Low complexity" evidence="18">
    <location>
        <begin position="903"/>
        <end position="912"/>
    </location>
</feature>
<feature type="domain" description="Ig-like" evidence="21">
    <location>
        <begin position="411"/>
        <end position="503"/>
    </location>
</feature>
<dbReference type="AlphaFoldDB" id="A0A1D2MH26"/>
<dbReference type="CDD" id="cd00192">
    <property type="entry name" value="PTKc"/>
    <property type="match status" value="1"/>
</dbReference>
<dbReference type="SUPFAM" id="SSF48726">
    <property type="entry name" value="Immunoglobulin"/>
    <property type="match status" value="1"/>
</dbReference>
<dbReference type="Gene3D" id="1.10.510.10">
    <property type="entry name" value="Transferase(Phosphotransferase) domain 1"/>
    <property type="match status" value="1"/>
</dbReference>
<dbReference type="GO" id="GO:0043235">
    <property type="term" value="C:receptor complex"/>
    <property type="evidence" value="ECO:0007669"/>
    <property type="project" value="TreeGrafter"/>
</dbReference>
<dbReference type="GO" id="GO:0007169">
    <property type="term" value="P:cell surface receptor protein tyrosine kinase signaling pathway"/>
    <property type="evidence" value="ECO:0007669"/>
    <property type="project" value="TreeGrafter"/>
</dbReference>
<evidence type="ECO:0000256" key="6">
    <source>
        <dbReference type="ARBA" id="ARBA00022777"/>
    </source>
</evidence>
<evidence type="ECO:0000256" key="12">
    <source>
        <dbReference type="ARBA" id="ARBA00023170"/>
    </source>
</evidence>
<dbReference type="InterPro" id="IPR050122">
    <property type="entry name" value="RTK"/>
</dbReference>
<evidence type="ECO:0000256" key="4">
    <source>
        <dbReference type="ARBA" id="ARBA00022692"/>
    </source>
</evidence>
<keyword evidence="10" id="KW-0829">Tyrosine-protein kinase</keyword>
<keyword evidence="13" id="KW-0325">Glycoprotein</keyword>
<organism evidence="22 23">
    <name type="scientific">Orchesella cincta</name>
    <name type="common">Springtail</name>
    <name type="synonym">Podura cincta</name>
    <dbReference type="NCBI Taxonomy" id="48709"/>
    <lineage>
        <taxon>Eukaryota</taxon>
        <taxon>Metazoa</taxon>
        <taxon>Ecdysozoa</taxon>
        <taxon>Arthropoda</taxon>
        <taxon>Hexapoda</taxon>
        <taxon>Collembola</taxon>
        <taxon>Entomobryomorpha</taxon>
        <taxon>Entomobryoidea</taxon>
        <taxon>Orchesellidae</taxon>
        <taxon>Orchesellinae</taxon>
        <taxon>Orchesella</taxon>
    </lineage>
</organism>
<evidence type="ECO:0000256" key="7">
    <source>
        <dbReference type="ARBA" id="ARBA00022840"/>
    </source>
</evidence>
<dbReference type="InterPro" id="IPR003598">
    <property type="entry name" value="Ig_sub2"/>
</dbReference>
<dbReference type="GO" id="GO:0030182">
    <property type="term" value="P:neuron differentiation"/>
    <property type="evidence" value="ECO:0007669"/>
    <property type="project" value="UniProtKB-ARBA"/>
</dbReference>
<keyword evidence="23" id="KW-1185">Reference proteome</keyword>
<proteinExistence type="predicted"/>
<dbReference type="GO" id="GO:0004714">
    <property type="term" value="F:transmembrane receptor protein tyrosine kinase activity"/>
    <property type="evidence" value="ECO:0007669"/>
    <property type="project" value="UniProtKB-EC"/>
</dbReference>
<evidence type="ECO:0000259" key="20">
    <source>
        <dbReference type="PROSITE" id="PS50011"/>
    </source>
</evidence>
<dbReference type="PROSITE" id="PS00109">
    <property type="entry name" value="PROTEIN_KINASE_TYR"/>
    <property type="match status" value="1"/>
</dbReference>
<evidence type="ECO:0000256" key="8">
    <source>
        <dbReference type="ARBA" id="ARBA00022989"/>
    </source>
</evidence>
<evidence type="ECO:0000259" key="21">
    <source>
        <dbReference type="PROSITE" id="PS50835"/>
    </source>
</evidence>
<dbReference type="Gene3D" id="3.30.200.20">
    <property type="entry name" value="Phosphorylase Kinase, domain 1"/>
    <property type="match status" value="1"/>
</dbReference>
<dbReference type="STRING" id="48709.A0A1D2MH26"/>
<dbReference type="GO" id="GO:0005886">
    <property type="term" value="C:plasma membrane"/>
    <property type="evidence" value="ECO:0007669"/>
    <property type="project" value="TreeGrafter"/>
</dbReference>
<feature type="region of interest" description="Disordered" evidence="18">
    <location>
        <begin position="891"/>
        <end position="912"/>
    </location>
</feature>
<feature type="binding site" evidence="16">
    <location>
        <begin position="585"/>
        <end position="592"/>
    </location>
    <ligand>
        <name>ATP</name>
        <dbReference type="ChEBI" id="CHEBI:30616"/>
    </ligand>
</feature>
<keyword evidence="6" id="KW-0418">Kinase</keyword>
<dbReference type="PANTHER" id="PTHR24416">
    <property type="entry name" value="TYROSINE-PROTEIN KINASE RECEPTOR"/>
    <property type="match status" value="1"/>
</dbReference>
<feature type="binding site" evidence="17">
    <location>
        <position position="735"/>
    </location>
    <ligand>
        <name>Mg(2+)</name>
        <dbReference type="ChEBI" id="CHEBI:18420"/>
    </ligand>
</feature>
<dbReference type="GO" id="GO:0051130">
    <property type="term" value="P:positive regulation of cellular component organization"/>
    <property type="evidence" value="ECO:0007669"/>
    <property type="project" value="UniProtKB-ARBA"/>
</dbReference>
<dbReference type="PIRSF" id="PIRSF000615">
    <property type="entry name" value="TyrPK_CSF1-R"/>
    <property type="match status" value="1"/>
</dbReference>
<dbReference type="InterPro" id="IPR001245">
    <property type="entry name" value="Ser-Thr/Tyr_kinase_cat_dom"/>
</dbReference>
<evidence type="ECO:0000256" key="5">
    <source>
        <dbReference type="ARBA" id="ARBA00022741"/>
    </source>
</evidence>
<evidence type="ECO:0000256" key="15">
    <source>
        <dbReference type="PIRSR" id="PIRSR000615-1"/>
    </source>
</evidence>
<keyword evidence="7 16" id="KW-0067">ATP-binding</keyword>
<dbReference type="GO" id="GO:0046872">
    <property type="term" value="F:metal ion binding"/>
    <property type="evidence" value="ECO:0007669"/>
    <property type="project" value="UniProtKB-KW"/>
</dbReference>
<evidence type="ECO:0000256" key="1">
    <source>
        <dbReference type="ARBA" id="ARBA00004167"/>
    </source>
</evidence>
<feature type="active site" description="Proton acceptor" evidence="15">
    <location>
        <position position="730"/>
    </location>
</feature>
<comment type="caution">
    <text evidence="22">The sequence shown here is derived from an EMBL/GenBank/DDBJ whole genome shotgun (WGS) entry which is preliminary data.</text>
</comment>
<dbReference type="Proteomes" id="UP000094527">
    <property type="component" value="Unassembled WGS sequence"/>
</dbReference>
<keyword evidence="8 19" id="KW-1133">Transmembrane helix</keyword>
<feature type="transmembrane region" description="Helical" evidence="19">
    <location>
        <begin position="511"/>
        <end position="535"/>
    </location>
</feature>
<dbReference type="Gene3D" id="2.60.40.10">
    <property type="entry name" value="Immunoglobulins"/>
    <property type="match status" value="2"/>
</dbReference>
<dbReference type="PROSITE" id="PS50011">
    <property type="entry name" value="PROTEIN_KINASE_DOM"/>
    <property type="match status" value="1"/>
</dbReference>
<evidence type="ECO:0000256" key="3">
    <source>
        <dbReference type="ARBA" id="ARBA00022679"/>
    </source>
</evidence>
<dbReference type="PROSITE" id="PS50835">
    <property type="entry name" value="IG_LIKE"/>
    <property type="match status" value="1"/>
</dbReference>
<evidence type="ECO:0000256" key="19">
    <source>
        <dbReference type="SAM" id="Phobius"/>
    </source>
</evidence>
<dbReference type="GO" id="GO:0012505">
    <property type="term" value="C:endomembrane system"/>
    <property type="evidence" value="ECO:0007669"/>
    <property type="project" value="UniProtKB-SubCell"/>
</dbReference>
<comment type="subcellular location">
    <subcellularLocation>
        <location evidence="2">Endomembrane system</location>
    </subcellularLocation>
    <subcellularLocation>
        <location evidence="1">Membrane</location>
        <topology evidence="1">Single-pass membrane protein</topology>
    </subcellularLocation>
</comment>
<sequence>MLLQINKLQSVETTRITYEDPRMPSCYSIAITVETTRQATGNYSCWSIQQPEIFRTSLHIFAHGGTPPYLLHADVGNDIIEVDTDVRDQVVVIPCVVTNPNISVALYKINEDFDRIPIGDYLSYDPKVGFLLQVRNVKHPYGKYKCIAQNSSHFDVIVNVSEPTDNFFHDPIVQGRLEIVQDRLTSQSFICNSSSQHPNILTTADCKTPIDCRLARKCLGKNPYCSVPCRCSLRGDKCSKTLESNYAQIGFPIDVGCSTIPANKNGGVVRCSALNFEPSMEITYFKGLTGRIVQNWRSVGKEELVQVTTLYKMPKNSLLFVGEWIEFRCIASRFIYSRGFQWKFQLTNGTMINAETKGSQVPEEDFYIAENMRVRISLPEITSIMCYAPVWNETGWTRNTLPVTVKDSISPSFLDPTNSSVSFYVNDKNSSVVCEAEGFPTPDILWFKNGEEYIEDLLFDYSVPNITRASVQLLELGLFDDGSVFICNATNPKGTILKSITVHVREQSLKLTLTLTGVAFILLLGVFAIILWIIYTNSRRMKIGQFYAFTDQDVDDFFNGDPDAIKKCGDGVTKAIYHPLQKPLGQGQFGVVFRGKLQTKQGGTSGCSENQPRIQMLINCERCSQKSKIMLYIGKHENIVNLIGAITRDLKKREVYVVVEHCQFGCLEEYLRQHRGTFFDEFGSGVARCASPASYVMLQSLVKTSDLIIWAYQITKAMEYLASKKVVHGDLALRNMLLDANQVVKITDFGLSKHIYTQTNQYVTTKNKDVPLPWRWLAPETIKDNIFSMHSDVWSFGVVLYELFTLGEQPYACLSYNEEFLRLISNGFRLDKPPYANQDIYTTMRNCWRLDAKDRPSFTSLKHFFQQFIRMQHPLNQSELIQQMQYRSELDTDSSDMDKEETTTLTTFGPPTLSSTSSNLNIQYVRPRGIIA</sequence>
<dbReference type="OrthoDB" id="1668230at2759"/>
<evidence type="ECO:0000256" key="18">
    <source>
        <dbReference type="SAM" id="MobiDB-lite"/>
    </source>
</evidence>
<keyword evidence="17" id="KW-0479">Metal-binding</keyword>
<dbReference type="PRINTS" id="PR00109">
    <property type="entry name" value="TYRKINASE"/>
</dbReference>
<keyword evidence="11" id="KW-1015">Disulfide bond</keyword>
<evidence type="ECO:0000256" key="2">
    <source>
        <dbReference type="ARBA" id="ARBA00004308"/>
    </source>
</evidence>
<dbReference type="SUPFAM" id="SSF56112">
    <property type="entry name" value="Protein kinase-like (PK-like)"/>
    <property type="match status" value="1"/>
</dbReference>